<keyword evidence="2" id="KW-1185">Reference proteome</keyword>
<dbReference type="InterPro" id="IPR036388">
    <property type="entry name" value="WH-like_DNA-bd_sf"/>
</dbReference>
<dbReference type="EMBL" id="JBIRWE010000008">
    <property type="protein sequence ID" value="MFI1966367.1"/>
    <property type="molecule type" value="Genomic_DNA"/>
</dbReference>
<organism evidence="1 2">
    <name type="scientific">Streptomyces pathocidini</name>
    <dbReference type="NCBI Taxonomy" id="1650571"/>
    <lineage>
        <taxon>Bacteria</taxon>
        <taxon>Bacillati</taxon>
        <taxon>Actinomycetota</taxon>
        <taxon>Actinomycetes</taxon>
        <taxon>Kitasatosporales</taxon>
        <taxon>Streptomycetaceae</taxon>
        <taxon>Streptomyces</taxon>
    </lineage>
</organism>
<sequence length="454" mass="48254">MGITIDLVVHTSRRQVFEEAAGALAGVALRWTTYEYEHEIRARVAESLSRHCPDGLMLGAVPYDACRDLLPDGLPVTVTAGSGLDLALAFSRAQARGWAPTPVSIDTFAPEVVAEVAEALRLDRSGIGCLPYARERDAAAITEFHRRFLERTGGGYVISARTEVVRRLAGTLPVLNGAPVPSGVRAELHALALRIRSERADGGRFAAGVFRVARGEGALPVSDLEVDRRRAALMNLLLSTPEFADAWIENRGRRGVVVFAHKALFERLTRGWLSVPALGRAEESLGLTAAAGFGIGGSARTSVLLAERAAARAESEGAPCAYLFEDGGVVIGPMGPGSAAPAEGFDQGAAEEDGERIEELARSVGLSPTTLSRLAAMERVLEGKAFSPSDLASTLGITDPSGRRLVRKLSTHGLVTAEGIARTHRKGRPTRLYRLGIDSAMERIEPGRGSLVNA</sequence>
<evidence type="ECO:0000313" key="2">
    <source>
        <dbReference type="Proteomes" id="UP001611548"/>
    </source>
</evidence>
<dbReference type="Proteomes" id="UP001611548">
    <property type="component" value="Unassembled WGS sequence"/>
</dbReference>
<comment type="caution">
    <text evidence="1">The sequence shown here is derived from an EMBL/GenBank/DDBJ whole genome shotgun (WGS) entry which is preliminary data.</text>
</comment>
<accession>A0ABW7UUU3</accession>
<dbReference type="SUPFAM" id="SSF46785">
    <property type="entry name" value="Winged helix' DNA-binding domain"/>
    <property type="match status" value="1"/>
</dbReference>
<gene>
    <name evidence="1" type="ORF">ACH429_20040</name>
</gene>
<dbReference type="RefSeq" id="WP_055471742.1">
    <property type="nucleotide sequence ID" value="NZ_JBIRWE010000008.1"/>
</dbReference>
<protein>
    <submittedName>
        <fullName evidence="1">Uncharacterized protein</fullName>
    </submittedName>
</protein>
<name>A0ABW7UUU3_9ACTN</name>
<dbReference type="Gene3D" id="1.10.10.10">
    <property type="entry name" value="Winged helix-like DNA-binding domain superfamily/Winged helix DNA-binding domain"/>
    <property type="match status" value="1"/>
</dbReference>
<proteinExistence type="predicted"/>
<reference evidence="1 2" key="1">
    <citation type="submission" date="2024-10" db="EMBL/GenBank/DDBJ databases">
        <title>The Natural Products Discovery Center: Release of the First 8490 Sequenced Strains for Exploring Actinobacteria Biosynthetic Diversity.</title>
        <authorList>
            <person name="Kalkreuter E."/>
            <person name="Kautsar S.A."/>
            <person name="Yang D."/>
            <person name="Bader C.D."/>
            <person name="Teijaro C.N."/>
            <person name="Fluegel L."/>
            <person name="Davis C.M."/>
            <person name="Simpson J.R."/>
            <person name="Lauterbach L."/>
            <person name="Steele A.D."/>
            <person name="Gui C."/>
            <person name="Meng S."/>
            <person name="Li G."/>
            <person name="Viehrig K."/>
            <person name="Ye F."/>
            <person name="Su P."/>
            <person name="Kiefer A.F."/>
            <person name="Nichols A."/>
            <person name="Cepeda A.J."/>
            <person name="Yan W."/>
            <person name="Fan B."/>
            <person name="Jiang Y."/>
            <person name="Adhikari A."/>
            <person name="Zheng C.-J."/>
            <person name="Schuster L."/>
            <person name="Cowan T.M."/>
            <person name="Smanski M.J."/>
            <person name="Chevrette M.G."/>
            <person name="De Carvalho L.P.S."/>
            <person name="Shen B."/>
        </authorList>
    </citation>
    <scope>NUCLEOTIDE SEQUENCE [LARGE SCALE GENOMIC DNA]</scope>
    <source>
        <strain evidence="1 2">NPDC020327</strain>
    </source>
</reference>
<dbReference type="InterPro" id="IPR036390">
    <property type="entry name" value="WH_DNA-bd_sf"/>
</dbReference>
<evidence type="ECO:0000313" key="1">
    <source>
        <dbReference type="EMBL" id="MFI1966367.1"/>
    </source>
</evidence>